<name>A0A517MFH5_9BACT</name>
<sequence>MTNPDGPLLVLVPTEKERSIIEPYWLNENDGQAEGPLEICGFGPVAAAAHTMRLLTEIAPSKVLLMGIAGGYSEAATVGQAYVFQEVVMHGIGVGSGSDFRPLAAFDPCRSLSLSVPANVPHREVRQTLLTCCAASAGPDDAEWRKHQVPGISAEEMEGYAVAYACQLAKIPLTIIRGISNRVGDRDFRNWQMDTALAAAVRLAHRTMR</sequence>
<dbReference type="GO" id="GO:0009116">
    <property type="term" value="P:nucleoside metabolic process"/>
    <property type="evidence" value="ECO:0007669"/>
    <property type="project" value="InterPro"/>
</dbReference>
<gene>
    <name evidence="3" type="primary">mtnN</name>
    <name evidence="3" type="ORF">FF011L_24160</name>
</gene>
<dbReference type="Pfam" id="PF01048">
    <property type="entry name" value="PNP_UDP_1"/>
    <property type="match status" value="1"/>
</dbReference>
<dbReference type="KEGG" id="rml:FF011L_24160"/>
<dbReference type="EMBL" id="CP036262">
    <property type="protein sequence ID" value="QDS93643.1"/>
    <property type="molecule type" value="Genomic_DNA"/>
</dbReference>
<dbReference type="EC" id="3.2.2.26" evidence="1"/>
<dbReference type="GO" id="GO:0008782">
    <property type="term" value="F:adenosylhomocysteine nucleosidase activity"/>
    <property type="evidence" value="ECO:0007669"/>
    <property type="project" value="TreeGrafter"/>
</dbReference>
<dbReference type="GO" id="GO:0005829">
    <property type="term" value="C:cytosol"/>
    <property type="evidence" value="ECO:0007669"/>
    <property type="project" value="TreeGrafter"/>
</dbReference>
<dbReference type="GO" id="GO:0008930">
    <property type="term" value="F:methylthioadenosine nucleosidase activity"/>
    <property type="evidence" value="ECO:0007669"/>
    <property type="project" value="TreeGrafter"/>
</dbReference>
<protein>
    <recommendedName>
        <fullName evidence="1">Futalosine hydrolase</fullName>
        <ecNumber evidence="1">3.2.2.26</ecNumber>
    </recommendedName>
</protein>
<dbReference type="InterPro" id="IPR000845">
    <property type="entry name" value="Nucleoside_phosphorylase_d"/>
</dbReference>
<dbReference type="GO" id="GO:0009234">
    <property type="term" value="P:menaquinone biosynthetic process"/>
    <property type="evidence" value="ECO:0007669"/>
    <property type="project" value="UniProtKB-UniRule"/>
</dbReference>
<keyword evidence="3" id="KW-0378">Hydrolase</keyword>
<evidence type="ECO:0000256" key="1">
    <source>
        <dbReference type="NCBIfam" id="TIGR03664"/>
    </source>
</evidence>
<dbReference type="InterPro" id="IPR019963">
    <property type="entry name" value="FL_hydrolase_MqnB"/>
</dbReference>
<dbReference type="AlphaFoldDB" id="A0A517MFH5"/>
<evidence type="ECO:0000313" key="4">
    <source>
        <dbReference type="Proteomes" id="UP000320672"/>
    </source>
</evidence>
<dbReference type="Gene3D" id="3.40.50.1580">
    <property type="entry name" value="Nucleoside phosphorylase domain"/>
    <property type="match status" value="1"/>
</dbReference>
<dbReference type="SUPFAM" id="SSF53167">
    <property type="entry name" value="Purine and uridine phosphorylases"/>
    <property type="match status" value="1"/>
</dbReference>
<dbReference type="GO" id="GO:0019284">
    <property type="term" value="P:L-methionine salvage from S-adenosylmethionine"/>
    <property type="evidence" value="ECO:0007669"/>
    <property type="project" value="TreeGrafter"/>
</dbReference>
<keyword evidence="3" id="KW-0326">Glycosidase</keyword>
<organism evidence="3 4">
    <name type="scientific">Roseimaritima multifibrata</name>
    <dbReference type="NCBI Taxonomy" id="1930274"/>
    <lineage>
        <taxon>Bacteria</taxon>
        <taxon>Pseudomonadati</taxon>
        <taxon>Planctomycetota</taxon>
        <taxon>Planctomycetia</taxon>
        <taxon>Pirellulales</taxon>
        <taxon>Pirellulaceae</taxon>
        <taxon>Roseimaritima</taxon>
    </lineage>
</organism>
<keyword evidence="4" id="KW-1185">Reference proteome</keyword>
<dbReference type="OrthoDB" id="9788270at2"/>
<accession>A0A517MFH5</accession>
<dbReference type="InterPro" id="IPR035994">
    <property type="entry name" value="Nucleoside_phosphorylase_sf"/>
</dbReference>
<dbReference type="NCBIfam" id="TIGR03664">
    <property type="entry name" value="fut_nucase"/>
    <property type="match status" value="1"/>
</dbReference>
<dbReference type="PANTHER" id="PTHR46832">
    <property type="entry name" value="5'-METHYLTHIOADENOSINE/S-ADENOSYLHOMOCYSTEINE NUCLEOSIDASE"/>
    <property type="match status" value="1"/>
</dbReference>
<feature type="domain" description="Nucleoside phosphorylase" evidence="2">
    <location>
        <begin position="40"/>
        <end position="203"/>
    </location>
</feature>
<evidence type="ECO:0000259" key="2">
    <source>
        <dbReference type="Pfam" id="PF01048"/>
    </source>
</evidence>
<reference evidence="3 4" key="1">
    <citation type="submission" date="2019-02" db="EMBL/GenBank/DDBJ databases">
        <title>Deep-cultivation of Planctomycetes and their phenomic and genomic characterization uncovers novel biology.</title>
        <authorList>
            <person name="Wiegand S."/>
            <person name="Jogler M."/>
            <person name="Boedeker C."/>
            <person name="Pinto D."/>
            <person name="Vollmers J."/>
            <person name="Rivas-Marin E."/>
            <person name="Kohn T."/>
            <person name="Peeters S.H."/>
            <person name="Heuer A."/>
            <person name="Rast P."/>
            <person name="Oberbeckmann S."/>
            <person name="Bunk B."/>
            <person name="Jeske O."/>
            <person name="Meyerdierks A."/>
            <person name="Storesund J.E."/>
            <person name="Kallscheuer N."/>
            <person name="Luecker S."/>
            <person name="Lage O.M."/>
            <person name="Pohl T."/>
            <person name="Merkel B.J."/>
            <person name="Hornburger P."/>
            <person name="Mueller R.-W."/>
            <person name="Bruemmer F."/>
            <person name="Labrenz M."/>
            <person name="Spormann A.M."/>
            <person name="Op den Camp H."/>
            <person name="Overmann J."/>
            <person name="Amann R."/>
            <person name="Jetten M.S.M."/>
            <person name="Mascher T."/>
            <person name="Medema M.H."/>
            <person name="Devos D.P."/>
            <person name="Kaster A.-K."/>
            <person name="Ovreas L."/>
            <person name="Rohde M."/>
            <person name="Galperin M.Y."/>
            <person name="Jogler C."/>
        </authorList>
    </citation>
    <scope>NUCLEOTIDE SEQUENCE [LARGE SCALE GENOMIC DNA]</scope>
    <source>
        <strain evidence="3 4">FF011L</strain>
    </source>
</reference>
<dbReference type="RefSeq" id="WP_145351765.1">
    <property type="nucleotide sequence ID" value="NZ_CP036262.1"/>
</dbReference>
<dbReference type="PANTHER" id="PTHR46832:SF2">
    <property type="entry name" value="FUTALOSINE HYDROLASE"/>
    <property type="match status" value="1"/>
</dbReference>
<proteinExistence type="predicted"/>
<evidence type="ECO:0000313" key="3">
    <source>
        <dbReference type="EMBL" id="QDS93643.1"/>
    </source>
</evidence>
<dbReference type="Proteomes" id="UP000320672">
    <property type="component" value="Chromosome"/>
</dbReference>